<dbReference type="GO" id="GO:0003723">
    <property type="term" value="F:RNA binding"/>
    <property type="evidence" value="ECO:0007669"/>
    <property type="project" value="UniProtKB-UniRule"/>
</dbReference>
<dbReference type="InterPro" id="IPR000504">
    <property type="entry name" value="RRM_dom"/>
</dbReference>
<dbReference type="PANTHER" id="PTHR10352">
    <property type="entry name" value="EUKARYOTIC TRANSLATION INITIATION FACTOR 3 SUBUNIT G"/>
    <property type="match status" value="1"/>
</dbReference>
<dbReference type="SUPFAM" id="SSF54928">
    <property type="entry name" value="RNA-binding domain, RBD"/>
    <property type="match status" value="2"/>
</dbReference>
<dbReference type="SMART" id="SM00360">
    <property type="entry name" value="RRM"/>
    <property type="match status" value="1"/>
</dbReference>
<evidence type="ECO:0000256" key="2">
    <source>
        <dbReference type="PROSITE-ProRule" id="PRU00176"/>
    </source>
</evidence>
<name>A0A8J6HKQ4_TENMO</name>
<dbReference type="InterPro" id="IPR012677">
    <property type="entry name" value="Nucleotide-bd_a/b_plait_sf"/>
</dbReference>
<dbReference type="CDD" id="cd12354">
    <property type="entry name" value="RRM3_TIA1_like"/>
    <property type="match status" value="1"/>
</dbReference>
<gene>
    <name evidence="4" type="ORF">GEV33_006653</name>
</gene>
<evidence type="ECO:0000313" key="4">
    <source>
        <dbReference type="EMBL" id="KAH0816137.1"/>
    </source>
</evidence>
<keyword evidence="1 2" id="KW-0694">RNA-binding</keyword>
<organism evidence="4 5">
    <name type="scientific">Tenebrio molitor</name>
    <name type="common">Yellow mealworm beetle</name>
    <dbReference type="NCBI Taxonomy" id="7067"/>
    <lineage>
        <taxon>Eukaryota</taxon>
        <taxon>Metazoa</taxon>
        <taxon>Ecdysozoa</taxon>
        <taxon>Arthropoda</taxon>
        <taxon>Hexapoda</taxon>
        <taxon>Insecta</taxon>
        <taxon>Pterygota</taxon>
        <taxon>Neoptera</taxon>
        <taxon>Endopterygota</taxon>
        <taxon>Coleoptera</taxon>
        <taxon>Polyphaga</taxon>
        <taxon>Cucujiformia</taxon>
        <taxon>Tenebrionidae</taxon>
        <taxon>Tenebrio</taxon>
    </lineage>
</organism>
<reference evidence="4" key="2">
    <citation type="submission" date="2021-08" db="EMBL/GenBank/DDBJ databases">
        <authorList>
            <person name="Eriksson T."/>
        </authorList>
    </citation>
    <scope>NUCLEOTIDE SEQUENCE</scope>
    <source>
        <strain evidence="4">Stoneville</strain>
        <tissue evidence="4">Whole head</tissue>
    </source>
</reference>
<dbReference type="PROSITE" id="PS50102">
    <property type="entry name" value="RRM"/>
    <property type="match status" value="1"/>
</dbReference>
<dbReference type="AlphaFoldDB" id="A0A8J6HKQ4"/>
<keyword evidence="5" id="KW-1185">Reference proteome</keyword>
<feature type="domain" description="RRM" evidence="3">
    <location>
        <begin position="172"/>
        <end position="244"/>
    </location>
</feature>
<reference evidence="4" key="1">
    <citation type="journal article" date="2020" name="J Insects Food Feed">
        <title>The yellow mealworm (Tenebrio molitor) genome: a resource for the emerging insects as food and feed industry.</title>
        <authorList>
            <person name="Eriksson T."/>
            <person name="Andere A."/>
            <person name="Kelstrup H."/>
            <person name="Emery V."/>
            <person name="Picard C."/>
        </authorList>
    </citation>
    <scope>NUCLEOTIDE SEQUENCE</scope>
    <source>
        <strain evidence="4">Stoneville</strain>
        <tissue evidence="4">Whole head</tissue>
    </source>
</reference>
<accession>A0A8J6HKQ4</accession>
<evidence type="ECO:0000259" key="3">
    <source>
        <dbReference type="PROSITE" id="PS50102"/>
    </source>
</evidence>
<sequence length="380" mass="41493">MAGEYLKTCSDDNRLIWLIAVEQFKKLLGEQQSRNSPTFIGSEAESAITAMNGQWLGSRSIRTNWATRKPPAPKPEGWICGGVDMEERKLIEGRAHAASKARESMEDVDVDADDTGGTVDYRNYCSISVIDTVQYRVVDIGVVAGPQWAPAASNSKPMSFDEIYNQSSATNCTVYCGGITNGLCEDLMQKTFLPYGIIQEIRVFKEKGYAFVRFSTKESATHAIVGVHNSEIGGQTVKCSWGKESGDPNNAPVTGQVAPSEDAQKGELQLGLFQALTSTQYPYGAYGQQLGYWYPQSFPTAAAAQMQGQFLQGMQGYTYGQFAGYQQSYMGMGMQVPATWQGIPGQPQLPTQQMAAPSAALQQPGLVFPIQQYQVNIAQI</sequence>
<comment type="caution">
    <text evidence="4">The sequence shown here is derived from an EMBL/GenBank/DDBJ whole genome shotgun (WGS) entry which is preliminary data.</text>
</comment>
<dbReference type="FunFam" id="3.30.70.330:FF:000317">
    <property type="entry name" value="Rox8, isoform B"/>
    <property type="match status" value="1"/>
</dbReference>
<evidence type="ECO:0000256" key="1">
    <source>
        <dbReference type="ARBA" id="ARBA00022884"/>
    </source>
</evidence>
<protein>
    <recommendedName>
        <fullName evidence="3">RRM domain-containing protein</fullName>
    </recommendedName>
</protein>
<evidence type="ECO:0000313" key="5">
    <source>
        <dbReference type="Proteomes" id="UP000719412"/>
    </source>
</evidence>
<dbReference type="InterPro" id="IPR035979">
    <property type="entry name" value="RBD_domain_sf"/>
</dbReference>
<dbReference type="Pfam" id="PF00076">
    <property type="entry name" value="RRM_1"/>
    <property type="match status" value="1"/>
</dbReference>
<dbReference type="EMBL" id="JABDTM020021993">
    <property type="protein sequence ID" value="KAH0816137.1"/>
    <property type="molecule type" value="Genomic_DNA"/>
</dbReference>
<proteinExistence type="predicted"/>
<dbReference type="Gene3D" id="3.30.70.330">
    <property type="match status" value="1"/>
</dbReference>
<dbReference type="Proteomes" id="UP000719412">
    <property type="component" value="Unassembled WGS sequence"/>
</dbReference>